<dbReference type="SUPFAM" id="SSF52540">
    <property type="entry name" value="P-loop containing nucleoside triphosphate hydrolases"/>
    <property type="match status" value="1"/>
</dbReference>
<dbReference type="Gene3D" id="3.40.50.300">
    <property type="entry name" value="P-loop containing nucleotide triphosphate hydrolases"/>
    <property type="match status" value="1"/>
</dbReference>
<evidence type="ECO:0000313" key="5">
    <source>
        <dbReference type="EMBL" id="KAL2499838.1"/>
    </source>
</evidence>
<name>A0ABD1SJB0_9LAMI</name>
<protein>
    <recommendedName>
        <fullName evidence="3">Sulfotransferase</fullName>
        <ecNumber evidence="3">2.8.2.-</ecNumber>
    </recommendedName>
</protein>
<proteinExistence type="inferred from homology"/>
<dbReference type="AlphaFoldDB" id="A0ABD1SJB0"/>
<comment type="similarity">
    <text evidence="1 3">Belongs to the sulfotransferase 1 family.</text>
</comment>
<comment type="caution">
    <text evidence="5">The sequence shown here is derived from an EMBL/GenBank/DDBJ whole genome shotgun (WGS) entry which is preliminary data.</text>
</comment>
<sequence>MPFISNYETFSDQNPHPDSTIQKQKWFSDEFLCKFKGFWIWSPYLEPTKKVVEDFKPLPSDVILASFPKTGTTWLKALLYSIIFRSSKEKPLLFNHPHELIPSLETKLYLEESNGKNLEFTDHKVRILGTHIPYQIIGDILNSSDCKIVYVTRNPKDSLASLWHFVQKAKKFDEDPWTVETAVDQFCNGVVPFGPYYDHVLPYREESWKRPWKIFFVTFEELKEDGKKHVKRLAEFLGCPFEGENKEEQVEEIVKNCSFEILSNHEINKSSEMPECFPLPYNSFFRNGQVGDYNNYLKPEMIHQIDAITRQKFHASGFVYGI</sequence>
<evidence type="ECO:0000259" key="4">
    <source>
        <dbReference type="Pfam" id="PF00685"/>
    </source>
</evidence>
<evidence type="ECO:0000256" key="1">
    <source>
        <dbReference type="ARBA" id="ARBA00005771"/>
    </source>
</evidence>
<dbReference type="Pfam" id="PF00685">
    <property type="entry name" value="Sulfotransfer_1"/>
    <property type="match status" value="1"/>
</dbReference>
<feature type="domain" description="Sulfotransferase" evidence="4">
    <location>
        <begin position="59"/>
        <end position="316"/>
    </location>
</feature>
<evidence type="ECO:0000256" key="2">
    <source>
        <dbReference type="ARBA" id="ARBA00022679"/>
    </source>
</evidence>
<dbReference type="PANTHER" id="PTHR11783">
    <property type="entry name" value="SULFOTRANSFERASE SULT"/>
    <property type="match status" value="1"/>
</dbReference>
<dbReference type="InterPro" id="IPR000863">
    <property type="entry name" value="Sulfotransferase_dom"/>
</dbReference>
<dbReference type="GO" id="GO:0016740">
    <property type="term" value="F:transferase activity"/>
    <property type="evidence" value="ECO:0007669"/>
    <property type="project" value="UniProtKB-KW"/>
</dbReference>
<dbReference type="Proteomes" id="UP001604336">
    <property type="component" value="Unassembled WGS sequence"/>
</dbReference>
<dbReference type="EMBL" id="JBFOLK010000007">
    <property type="protein sequence ID" value="KAL2499838.1"/>
    <property type="molecule type" value="Genomic_DNA"/>
</dbReference>
<keyword evidence="2 3" id="KW-0808">Transferase</keyword>
<evidence type="ECO:0000313" key="6">
    <source>
        <dbReference type="Proteomes" id="UP001604336"/>
    </source>
</evidence>
<gene>
    <name evidence="5" type="ORF">Adt_25388</name>
</gene>
<keyword evidence="6" id="KW-1185">Reference proteome</keyword>
<dbReference type="InterPro" id="IPR027417">
    <property type="entry name" value="P-loop_NTPase"/>
</dbReference>
<dbReference type="EC" id="2.8.2.-" evidence="3"/>
<accession>A0ABD1SJB0</accession>
<evidence type="ECO:0000256" key="3">
    <source>
        <dbReference type="RuleBase" id="RU361155"/>
    </source>
</evidence>
<organism evidence="5 6">
    <name type="scientific">Abeliophyllum distichum</name>
    <dbReference type="NCBI Taxonomy" id="126358"/>
    <lineage>
        <taxon>Eukaryota</taxon>
        <taxon>Viridiplantae</taxon>
        <taxon>Streptophyta</taxon>
        <taxon>Embryophyta</taxon>
        <taxon>Tracheophyta</taxon>
        <taxon>Spermatophyta</taxon>
        <taxon>Magnoliopsida</taxon>
        <taxon>eudicotyledons</taxon>
        <taxon>Gunneridae</taxon>
        <taxon>Pentapetalae</taxon>
        <taxon>asterids</taxon>
        <taxon>lamiids</taxon>
        <taxon>Lamiales</taxon>
        <taxon>Oleaceae</taxon>
        <taxon>Forsythieae</taxon>
        <taxon>Abeliophyllum</taxon>
    </lineage>
</organism>
<reference evidence="6" key="1">
    <citation type="submission" date="2024-07" db="EMBL/GenBank/DDBJ databases">
        <title>Two chromosome-level genome assemblies of Korean endemic species Abeliophyllum distichum and Forsythia ovata (Oleaceae).</title>
        <authorList>
            <person name="Jang H."/>
        </authorList>
    </citation>
    <scope>NUCLEOTIDE SEQUENCE [LARGE SCALE GENOMIC DNA]</scope>
</reference>